<dbReference type="CDD" id="cd00446">
    <property type="entry name" value="GrpE"/>
    <property type="match status" value="1"/>
</dbReference>
<organism evidence="3 4">
    <name type="scientific">Thelohanellus kitauei</name>
    <name type="common">Myxosporean</name>
    <dbReference type="NCBI Taxonomy" id="669202"/>
    <lineage>
        <taxon>Eukaryota</taxon>
        <taxon>Metazoa</taxon>
        <taxon>Cnidaria</taxon>
        <taxon>Myxozoa</taxon>
        <taxon>Myxosporea</taxon>
        <taxon>Bivalvulida</taxon>
        <taxon>Platysporina</taxon>
        <taxon>Myxobolidae</taxon>
        <taxon>Thelohanellus</taxon>
    </lineage>
</organism>
<dbReference type="PANTHER" id="PTHR21237:SF23">
    <property type="entry name" value="GRPE PROTEIN HOMOLOG, MITOCHONDRIAL"/>
    <property type="match status" value="1"/>
</dbReference>
<gene>
    <name evidence="3" type="ORF">RF11_04180</name>
</gene>
<reference evidence="3 4" key="1">
    <citation type="journal article" date="2014" name="Genome Biol. Evol.">
        <title>The genome of the myxosporean Thelohanellus kitauei shows adaptations to nutrient acquisition within its fish host.</title>
        <authorList>
            <person name="Yang Y."/>
            <person name="Xiong J."/>
            <person name="Zhou Z."/>
            <person name="Huo F."/>
            <person name="Miao W."/>
            <person name="Ran C."/>
            <person name="Liu Y."/>
            <person name="Zhang J."/>
            <person name="Feng J."/>
            <person name="Wang M."/>
            <person name="Wang M."/>
            <person name="Wang L."/>
            <person name="Yao B."/>
        </authorList>
    </citation>
    <scope>NUCLEOTIDE SEQUENCE [LARGE SCALE GENOMIC DNA]</scope>
    <source>
        <strain evidence="3">Wuqing</strain>
    </source>
</reference>
<dbReference type="OMA" id="NEHHAMF"/>
<dbReference type="AlphaFoldDB" id="A0A0C2N041"/>
<dbReference type="OrthoDB" id="201635at2759"/>
<dbReference type="EMBL" id="JWZT01003252">
    <property type="protein sequence ID" value="KII67262.1"/>
    <property type="molecule type" value="Genomic_DNA"/>
</dbReference>
<dbReference type="GO" id="GO:0001405">
    <property type="term" value="C:PAM complex, Tim23 associated import motor"/>
    <property type="evidence" value="ECO:0007669"/>
    <property type="project" value="TreeGrafter"/>
</dbReference>
<dbReference type="InterPro" id="IPR000740">
    <property type="entry name" value="GrpE"/>
</dbReference>
<evidence type="ECO:0000313" key="4">
    <source>
        <dbReference type="Proteomes" id="UP000031668"/>
    </source>
</evidence>
<dbReference type="PANTHER" id="PTHR21237">
    <property type="entry name" value="GRPE PROTEIN"/>
    <property type="match status" value="1"/>
</dbReference>
<dbReference type="SUPFAM" id="SSF51064">
    <property type="entry name" value="Head domain of nucleotide exchange factor GrpE"/>
    <property type="match status" value="1"/>
</dbReference>
<dbReference type="GO" id="GO:0042803">
    <property type="term" value="F:protein homodimerization activity"/>
    <property type="evidence" value="ECO:0007669"/>
    <property type="project" value="InterPro"/>
</dbReference>
<dbReference type="Gene3D" id="2.30.22.10">
    <property type="entry name" value="Head domain of nucleotide exchange factor GrpE"/>
    <property type="match status" value="1"/>
</dbReference>
<dbReference type="GO" id="GO:0051082">
    <property type="term" value="F:unfolded protein binding"/>
    <property type="evidence" value="ECO:0007669"/>
    <property type="project" value="TreeGrafter"/>
</dbReference>
<evidence type="ECO:0000256" key="1">
    <source>
        <dbReference type="ARBA" id="ARBA00009054"/>
    </source>
</evidence>
<dbReference type="InterPro" id="IPR013805">
    <property type="entry name" value="GrpE_CC"/>
</dbReference>
<name>A0A0C2N041_THEKT</name>
<dbReference type="GO" id="GO:0051087">
    <property type="term" value="F:protein-folding chaperone binding"/>
    <property type="evidence" value="ECO:0007669"/>
    <property type="project" value="InterPro"/>
</dbReference>
<keyword evidence="2" id="KW-0143">Chaperone</keyword>
<protein>
    <submittedName>
        <fullName evidence="3">Protein GrpE</fullName>
    </submittedName>
</protein>
<dbReference type="GO" id="GO:0000774">
    <property type="term" value="F:adenyl-nucleotide exchange factor activity"/>
    <property type="evidence" value="ECO:0007669"/>
    <property type="project" value="InterPro"/>
</dbReference>
<sequence>MIRCARRFLFPQIKFVRQQQTNDAQVIVEETEQDRSLNLNEVIVQKDETISKLQKEIETLKRGQIDLFMEIKSMRHRGEKELETIKSIGCKKFAKDMIEVADALEMAINVVSEDTVCILGENTGDSFQREFKNVFDGILITQKILSDSFSRNGVKSIKPKQGDNFDPALHHAKFEIPSTDDGPPPKTIGEVIRFGYLINGQLIRPAEVGVIKYEN</sequence>
<dbReference type="Gene3D" id="3.90.20.20">
    <property type="match status" value="1"/>
</dbReference>
<evidence type="ECO:0000313" key="3">
    <source>
        <dbReference type="EMBL" id="KII67262.1"/>
    </source>
</evidence>
<dbReference type="GO" id="GO:0030150">
    <property type="term" value="P:protein import into mitochondrial matrix"/>
    <property type="evidence" value="ECO:0007669"/>
    <property type="project" value="TreeGrafter"/>
</dbReference>
<keyword evidence="4" id="KW-1185">Reference proteome</keyword>
<evidence type="ECO:0000256" key="2">
    <source>
        <dbReference type="ARBA" id="ARBA00023186"/>
    </source>
</evidence>
<dbReference type="GO" id="GO:0006457">
    <property type="term" value="P:protein folding"/>
    <property type="evidence" value="ECO:0007669"/>
    <property type="project" value="InterPro"/>
</dbReference>
<dbReference type="SUPFAM" id="SSF58014">
    <property type="entry name" value="Coiled-coil domain of nucleotide exchange factor GrpE"/>
    <property type="match status" value="1"/>
</dbReference>
<comment type="caution">
    <text evidence="3">The sequence shown here is derived from an EMBL/GenBank/DDBJ whole genome shotgun (WGS) entry which is preliminary data.</text>
</comment>
<dbReference type="HAMAP" id="MF_01151">
    <property type="entry name" value="GrpE"/>
    <property type="match status" value="1"/>
</dbReference>
<dbReference type="Pfam" id="PF01025">
    <property type="entry name" value="GrpE"/>
    <property type="match status" value="1"/>
</dbReference>
<dbReference type="Proteomes" id="UP000031668">
    <property type="component" value="Unassembled WGS sequence"/>
</dbReference>
<proteinExistence type="inferred from homology"/>
<comment type="similarity">
    <text evidence="1">Belongs to the GrpE family.</text>
</comment>
<dbReference type="InterPro" id="IPR009012">
    <property type="entry name" value="GrpE_head"/>
</dbReference>
<accession>A0A0C2N041</accession>